<reference evidence="4" key="1">
    <citation type="submission" date="2016-11" db="EMBL/GenBank/DDBJ databases">
        <authorList>
            <person name="Varghese N."/>
            <person name="Submissions S."/>
        </authorList>
    </citation>
    <scope>NUCLEOTIDE SEQUENCE [LARGE SCALE GENOMIC DNA]</scope>
    <source>
        <strain evidence="4">DSM 29326</strain>
    </source>
</reference>
<dbReference type="Gene3D" id="3.30.360.10">
    <property type="entry name" value="Dihydrodipicolinate Reductase, domain 2"/>
    <property type="match status" value="1"/>
</dbReference>
<dbReference type="Pfam" id="PF01408">
    <property type="entry name" value="GFO_IDH_MocA"/>
    <property type="match status" value="1"/>
</dbReference>
<feature type="domain" description="Gfo/Idh/MocA-like oxidoreductase N-terminal" evidence="1">
    <location>
        <begin position="2"/>
        <end position="119"/>
    </location>
</feature>
<dbReference type="InterPro" id="IPR050424">
    <property type="entry name" value="Gfo-Idh-MocA_inositol_DH"/>
</dbReference>
<dbReference type="SUPFAM" id="SSF55347">
    <property type="entry name" value="Glyceraldehyde-3-phosphate dehydrogenase-like, C-terminal domain"/>
    <property type="match status" value="1"/>
</dbReference>
<feature type="domain" description="Gfo/Idh/MocA-like oxidoreductase C-terminal" evidence="2">
    <location>
        <begin position="141"/>
        <end position="359"/>
    </location>
</feature>
<evidence type="ECO:0000259" key="2">
    <source>
        <dbReference type="Pfam" id="PF02894"/>
    </source>
</evidence>
<evidence type="ECO:0000259" key="1">
    <source>
        <dbReference type="Pfam" id="PF01408"/>
    </source>
</evidence>
<dbReference type="STRING" id="366533.SAMN05444339_1011014"/>
<dbReference type="PANTHER" id="PTHR43593">
    <property type="match status" value="1"/>
</dbReference>
<dbReference type="Gene3D" id="3.40.50.720">
    <property type="entry name" value="NAD(P)-binding Rossmann-like Domain"/>
    <property type="match status" value="1"/>
</dbReference>
<gene>
    <name evidence="3" type="ORF">SAMN05444339_1011014</name>
</gene>
<organism evidence="3 4">
    <name type="scientific">Loktanella atrilutea</name>
    <dbReference type="NCBI Taxonomy" id="366533"/>
    <lineage>
        <taxon>Bacteria</taxon>
        <taxon>Pseudomonadati</taxon>
        <taxon>Pseudomonadota</taxon>
        <taxon>Alphaproteobacteria</taxon>
        <taxon>Rhodobacterales</taxon>
        <taxon>Roseobacteraceae</taxon>
        <taxon>Loktanella</taxon>
    </lineage>
</organism>
<dbReference type="PANTHER" id="PTHR43593:SF1">
    <property type="entry name" value="INOSITOL 2-DEHYDROGENASE"/>
    <property type="match status" value="1"/>
</dbReference>
<dbReference type="InterPro" id="IPR036291">
    <property type="entry name" value="NAD(P)-bd_dom_sf"/>
</dbReference>
<dbReference type="Proteomes" id="UP000183987">
    <property type="component" value="Unassembled WGS sequence"/>
</dbReference>
<accession>A0A1M4VAV8</accession>
<evidence type="ECO:0000313" key="3">
    <source>
        <dbReference type="EMBL" id="SHE66043.1"/>
    </source>
</evidence>
<dbReference type="EMBL" id="FQUE01000001">
    <property type="protein sequence ID" value="SHE66043.1"/>
    <property type="molecule type" value="Genomic_DNA"/>
</dbReference>
<proteinExistence type="predicted"/>
<dbReference type="AlphaFoldDB" id="A0A1M4VAV8"/>
<protein>
    <submittedName>
        <fullName evidence="3">Predicted dehydrogenase</fullName>
    </submittedName>
</protein>
<dbReference type="GO" id="GO:0000166">
    <property type="term" value="F:nucleotide binding"/>
    <property type="evidence" value="ECO:0007669"/>
    <property type="project" value="InterPro"/>
</dbReference>
<dbReference type="InterPro" id="IPR004104">
    <property type="entry name" value="Gfo/Idh/MocA-like_OxRdtase_C"/>
</dbReference>
<dbReference type="Pfam" id="PF02894">
    <property type="entry name" value="GFO_IDH_MocA_C"/>
    <property type="match status" value="1"/>
</dbReference>
<evidence type="ECO:0000313" key="4">
    <source>
        <dbReference type="Proteomes" id="UP000183987"/>
    </source>
</evidence>
<sequence>MQYGVIGCGMMAREHIRNITLLPDARVAVVFDPVADLAQSAATLAGGARVAASLDDLLAEPLLDALVIVSPNDCHVPQLRRIVAQRPLPILCEKPLFTTDAEASEVAALFDDYPHPVWVAMEYRYMPPVAALLAQAAAATGGIRMLTIREHRFPFLPKIGDWNRFNARSGGTLVEKCCHFFDLMRLILQSEAVRVMASAAQDVNHKAERYDGRVPDIWDNAYVIVDFASGARAMLELCMFAEGARYQEEISAIGPAGKIEAQVPGPGRFWPATLGPAPTPLLTVSPRSPKGPYTVEVPVDPQLLEAGDHNGSTFYQHQRFAGVLRNGGRVEVTVADGTRAVQIGLAAQQSVLTGQAVTLA</sequence>
<keyword evidence="4" id="KW-1185">Reference proteome</keyword>
<dbReference type="InterPro" id="IPR000683">
    <property type="entry name" value="Gfo/Idh/MocA-like_OxRdtase_N"/>
</dbReference>
<name>A0A1M4VAV8_LOKAT</name>
<dbReference type="SUPFAM" id="SSF51735">
    <property type="entry name" value="NAD(P)-binding Rossmann-fold domains"/>
    <property type="match status" value="1"/>
</dbReference>